<protein>
    <recommendedName>
        <fullName evidence="2">GMP phosphodiesterase delta subunit domain-containing protein</fullName>
    </recommendedName>
</protein>
<dbReference type="SUPFAM" id="SSF81296">
    <property type="entry name" value="E set domains"/>
    <property type="match status" value="1"/>
</dbReference>
<organism evidence="3">
    <name type="scientific">Hanusia phi</name>
    <dbReference type="NCBI Taxonomy" id="3032"/>
    <lineage>
        <taxon>Eukaryota</taxon>
        <taxon>Cryptophyceae</taxon>
        <taxon>Pyrenomonadales</taxon>
        <taxon>Geminigeraceae</taxon>
        <taxon>Hanusia</taxon>
    </lineage>
</organism>
<gene>
    <name evidence="3" type="ORF">HPHI1048_LOCUS9651</name>
</gene>
<accession>A0A7S0EHS3</accession>
<dbReference type="InterPro" id="IPR037036">
    <property type="entry name" value="PDED_dom_sf"/>
</dbReference>
<reference evidence="3" key="1">
    <citation type="submission" date="2021-01" db="EMBL/GenBank/DDBJ databases">
        <authorList>
            <person name="Corre E."/>
            <person name="Pelletier E."/>
            <person name="Niang G."/>
            <person name="Scheremetjew M."/>
            <person name="Finn R."/>
            <person name="Kale V."/>
            <person name="Holt S."/>
            <person name="Cochrane G."/>
            <person name="Meng A."/>
            <person name="Brown T."/>
            <person name="Cohen L."/>
        </authorList>
    </citation>
    <scope>NUCLEOTIDE SEQUENCE</scope>
    <source>
        <strain evidence="3">CCMP325</strain>
    </source>
</reference>
<evidence type="ECO:0000256" key="1">
    <source>
        <dbReference type="ARBA" id="ARBA00008102"/>
    </source>
</evidence>
<name>A0A7S0EHS3_9CRYP</name>
<dbReference type="EMBL" id="HBEO01014154">
    <property type="protein sequence ID" value="CAD8482637.1"/>
    <property type="molecule type" value="Transcribed_RNA"/>
</dbReference>
<evidence type="ECO:0000259" key="2">
    <source>
        <dbReference type="Pfam" id="PF05351"/>
    </source>
</evidence>
<dbReference type="AlphaFoldDB" id="A0A7S0EHS3"/>
<evidence type="ECO:0000313" key="3">
    <source>
        <dbReference type="EMBL" id="CAD8482637.1"/>
    </source>
</evidence>
<dbReference type="Gene3D" id="2.70.50.40">
    <property type="entry name" value="GMP phosphodiesterase, delta subunit"/>
    <property type="match status" value="1"/>
</dbReference>
<dbReference type="InterPro" id="IPR008015">
    <property type="entry name" value="PDED_dom"/>
</dbReference>
<feature type="domain" description="GMP phosphodiesterase delta subunit" evidence="2">
    <location>
        <begin position="17"/>
        <end position="156"/>
    </location>
</feature>
<comment type="similarity">
    <text evidence="1">Belongs to the PDE6D/unc-119 family.</text>
</comment>
<dbReference type="GO" id="GO:0005737">
    <property type="term" value="C:cytoplasm"/>
    <property type="evidence" value="ECO:0007669"/>
    <property type="project" value="TreeGrafter"/>
</dbReference>
<dbReference type="PANTHER" id="PTHR12976:SF0">
    <property type="entry name" value="RETINAL ROD RHODOPSIN-SENSITIVE CGMP 3',5'-CYCLIC PHOSPHODIESTERASE SUBUNIT DELTA"/>
    <property type="match status" value="1"/>
</dbReference>
<dbReference type="PANTHER" id="PTHR12976">
    <property type="entry name" value="RETINAL ROD RHODOPSIN-SENSITIVE CGMP 3',5'-CYCLIC PHOSPHODIESTERASE DELTA-SUBUNIT"/>
    <property type="match status" value="1"/>
</dbReference>
<proteinExistence type="inferred from homology"/>
<sequence>MGERGEVYISSNPEDAKVVQGFKLEHMNMRDADSGQVLWESPPDWEGKFFLQELEAHVPREILACKAISREVRFSSVEKMDDFKLLQKVYFQGSCFEEWFFKFGFVMPNSTNSWQSTIEAASEMLPAEVLSGNVTIESNFFDGERLLAKSLIRVFYD</sequence>
<dbReference type="InterPro" id="IPR014756">
    <property type="entry name" value="Ig_E-set"/>
</dbReference>
<dbReference type="Pfam" id="PF05351">
    <property type="entry name" value="GMP_PDE_delta"/>
    <property type="match status" value="1"/>
</dbReference>